<gene>
    <name evidence="9" type="primary">LOC101848599</name>
</gene>
<accession>A0ABM1A3N5</accession>
<evidence type="ECO:0000256" key="5">
    <source>
        <dbReference type="ARBA" id="ARBA00034478"/>
    </source>
</evidence>
<keyword evidence="1 6" id="KW-0489">Methyltransferase</keyword>
<dbReference type="NCBIfam" id="NF007020">
    <property type="entry name" value="PRK09485.1"/>
    <property type="match status" value="1"/>
</dbReference>
<feature type="binding site" evidence="6">
    <location>
        <position position="285"/>
    </location>
    <ligand>
        <name>Zn(2+)</name>
        <dbReference type="ChEBI" id="CHEBI:29105"/>
    </ligand>
</feature>
<evidence type="ECO:0000256" key="4">
    <source>
        <dbReference type="ARBA" id="ARBA00022833"/>
    </source>
</evidence>
<feature type="domain" description="Hcy-binding" evidence="7">
    <location>
        <begin position="1"/>
        <end position="299"/>
    </location>
</feature>
<dbReference type="InterPro" id="IPR003726">
    <property type="entry name" value="HCY_dom"/>
</dbReference>
<dbReference type="InterPro" id="IPR051486">
    <property type="entry name" value="Hcy_S-methyltransferase"/>
</dbReference>
<organism evidence="8 9">
    <name type="scientific">Aplysia californica</name>
    <name type="common">California sea hare</name>
    <dbReference type="NCBI Taxonomy" id="6500"/>
    <lineage>
        <taxon>Eukaryota</taxon>
        <taxon>Metazoa</taxon>
        <taxon>Spiralia</taxon>
        <taxon>Lophotrochozoa</taxon>
        <taxon>Mollusca</taxon>
        <taxon>Gastropoda</taxon>
        <taxon>Heterobranchia</taxon>
        <taxon>Euthyneura</taxon>
        <taxon>Tectipleura</taxon>
        <taxon>Aplysiida</taxon>
        <taxon>Aplysioidea</taxon>
        <taxon>Aplysiidae</taxon>
        <taxon>Aplysia</taxon>
    </lineage>
</organism>
<keyword evidence="3 6" id="KW-0479">Metal-binding</keyword>
<name>A0ABM1A3N5_APLCA</name>
<dbReference type="InterPro" id="IPR036589">
    <property type="entry name" value="HCY_dom_sf"/>
</dbReference>
<evidence type="ECO:0000313" key="9">
    <source>
        <dbReference type="RefSeq" id="XP_012940179.1"/>
    </source>
</evidence>
<evidence type="ECO:0000313" key="8">
    <source>
        <dbReference type="Proteomes" id="UP000694888"/>
    </source>
</evidence>
<comment type="cofactor">
    <cofactor evidence="6">
        <name>Zn(2+)</name>
        <dbReference type="ChEBI" id="CHEBI:29105"/>
    </cofactor>
</comment>
<dbReference type="RefSeq" id="XP_012940179.1">
    <property type="nucleotide sequence ID" value="XM_013084725.2"/>
</dbReference>
<feature type="binding site" evidence="6">
    <location>
        <position position="223"/>
    </location>
    <ligand>
        <name>Zn(2+)</name>
        <dbReference type="ChEBI" id="CHEBI:29105"/>
    </ligand>
</feature>
<dbReference type="Pfam" id="PF02574">
    <property type="entry name" value="S-methyl_trans"/>
    <property type="match status" value="1"/>
</dbReference>
<keyword evidence="8" id="KW-1185">Reference proteome</keyword>
<evidence type="ECO:0000259" key="7">
    <source>
        <dbReference type="PROSITE" id="PS50970"/>
    </source>
</evidence>
<evidence type="ECO:0000256" key="1">
    <source>
        <dbReference type="ARBA" id="ARBA00022603"/>
    </source>
</evidence>
<feature type="binding site" evidence="6">
    <location>
        <position position="284"/>
    </location>
    <ligand>
        <name>Zn(2+)</name>
        <dbReference type="ChEBI" id="CHEBI:29105"/>
    </ligand>
</feature>
<evidence type="ECO:0000256" key="3">
    <source>
        <dbReference type="ARBA" id="ARBA00022723"/>
    </source>
</evidence>
<dbReference type="GeneID" id="101848599"/>
<reference evidence="9" key="1">
    <citation type="submission" date="2025-08" db="UniProtKB">
        <authorList>
            <consortium name="RefSeq"/>
        </authorList>
    </citation>
    <scope>IDENTIFICATION</scope>
</reference>
<dbReference type="Proteomes" id="UP000694888">
    <property type="component" value="Unplaced"/>
</dbReference>
<dbReference type="Gene3D" id="3.20.20.330">
    <property type="entry name" value="Homocysteine-binding-like domain"/>
    <property type="match status" value="1"/>
</dbReference>
<dbReference type="PROSITE" id="PS50970">
    <property type="entry name" value="HCY"/>
    <property type="match status" value="1"/>
</dbReference>
<protein>
    <submittedName>
        <fullName evidence="9">Homocysteine S-methyltransferase YbgG</fullName>
    </submittedName>
</protein>
<proteinExistence type="predicted"/>
<evidence type="ECO:0000256" key="6">
    <source>
        <dbReference type="PROSITE-ProRule" id="PRU00333"/>
    </source>
</evidence>
<dbReference type="PANTHER" id="PTHR46015">
    <property type="entry name" value="ZGC:172121"/>
    <property type="match status" value="1"/>
</dbReference>
<dbReference type="SUPFAM" id="SSF82282">
    <property type="entry name" value="Homocysteine S-methyltransferase"/>
    <property type="match status" value="1"/>
</dbReference>
<sequence length="315" mass="34957">MAQKQKVVVLDGGTGMTLQEMGHVFPQGDLLWSARIVKSHPGDLIKLHKQFYSSGADIVVTATYQASLDGYRKVFNLDEEAARDCLKLGVTLAQTARDEIEKDTGRRLYVAASIGAYGAVQTDWSEYNGRYVDTMSKQELSDWHLPRMKAILETNPDLLAFETIPAVKEAEAVLDNLQHFPDVKAWLTFQCKDGFTTGHGESIVDAVRLVARYKNVVATGINCVHPKFVTSLLQQIATAKLDIPIIVKPNAGFFEHDESTSGVWKLSDQVDEWLRLGATWLGGCCHIYSSDIAEMRRALEQRADVSLLATADRLV</sequence>
<dbReference type="PANTHER" id="PTHR46015:SF1">
    <property type="entry name" value="HOMOCYSTEINE S-METHYLTRANSFERASE-LIKE ISOFORM 1"/>
    <property type="match status" value="1"/>
</dbReference>
<keyword evidence="2 6" id="KW-0808">Transferase</keyword>
<keyword evidence="4 6" id="KW-0862">Zinc</keyword>
<evidence type="ECO:0000256" key="2">
    <source>
        <dbReference type="ARBA" id="ARBA00022679"/>
    </source>
</evidence>
<comment type="pathway">
    <text evidence="5">Amino-acid biosynthesis; L-methionine biosynthesis via de novo pathway.</text>
</comment>